<proteinExistence type="predicted"/>
<name>N1WJM2_9LEPT</name>
<comment type="caution">
    <text evidence="1">The sequence shown here is derived from an EMBL/GenBank/DDBJ whole genome shotgun (WGS) entry which is preliminary data.</text>
</comment>
<evidence type="ECO:0000313" key="1">
    <source>
        <dbReference type="EMBL" id="EMY77547.1"/>
    </source>
</evidence>
<protein>
    <submittedName>
        <fullName evidence="1">Uncharacterized protein</fullName>
    </submittedName>
</protein>
<keyword evidence="2" id="KW-1185">Reference proteome</keyword>
<sequence length="45" mass="5167">MNFVKDCCGSYPLKSRSQNRSILSEWSQISAIVLSFETRSKLKDL</sequence>
<dbReference type="AlphaFoldDB" id="N1WJM2"/>
<dbReference type="EMBL" id="AOHC02000036">
    <property type="protein sequence ID" value="EMY77547.1"/>
    <property type="molecule type" value="Genomic_DNA"/>
</dbReference>
<dbReference type="Proteomes" id="UP000012313">
    <property type="component" value="Unassembled WGS sequence"/>
</dbReference>
<accession>N1WJM2</accession>
<organism evidence="1 2">
    <name type="scientific">Leptospira weilii serovar Ranarum str. ICFT</name>
    <dbReference type="NCBI Taxonomy" id="1218598"/>
    <lineage>
        <taxon>Bacteria</taxon>
        <taxon>Pseudomonadati</taxon>
        <taxon>Spirochaetota</taxon>
        <taxon>Spirochaetia</taxon>
        <taxon>Leptospirales</taxon>
        <taxon>Leptospiraceae</taxon>
        <taxon>Leptospira</taxon>
    </lineage>
</organism>
<reference evidence="1" key="1">
    <citation type="submission" date="2013-03" db="EMBL/GenBank/DDBJ databases">
        <authorList>
            <person name="Harkins D.M."/>
            <person name="Durkin A.S."/>
            <person name="Brinkac L.M."/>
            <person name="Haft D.H."/>
            <person name="Selengut J.D."/>
            <person name="Sanka R."/>
            <person name="DePew J."/>
            <person name="Purushe J."/>
            <person name="Hartskeerl R.A."/>
            <person name="Ahmed A."/>
            <person name="van der Linden H."/>
            <person name="Goris M.G.A."/>
            <person name="Vinetz J.M."/>
            <person name="Sutton G.G."/>
            <person name="Nierman W.C."/>
            <person name="Fouts D.E."/>
        </authorList>
    </citation>
    <scope>NUCLEOTIDE SEQUENCE [LARGE SCALE GENOMIC DNA]</scope>
    <source>
        <strain evidence="1">ICFT</strain>
    </source>
</reference>
<evidence type="ECO:0000313" key="2">
    <source>
        <dbReference type="Proteomes" id="UP000012313"/>
    </source>
</evidence>
<gene>
    <name evidence="1" type="ORF">LEP1GSC060_0133</name>
</gene>